<evidence type="ECO:0000313" key="3">
    <source>
        <dbReference type="Proteomes" id="UP000002979"/>
    </source>
</evidence>
<reference evidence="2 3" key="1">
    <citation type="submission" date="2007-01" db="EMBL/GenBank/DDBJ databases">
        <title>Draft genome sequence of Collinsella aerofaciens (ATCC 25986).</title>
        <authorList>
            <person name="Sudarsanam P."/>
            <person name="Ley R."/>
            <person name="Guruge J."/>
            <person name="Turnbaugh P.J."/>
            <person name="Mahowald M."/>
            <person name="Liep D."/>
            <person name="Gordon J."/>
        </authorList>
    </citation>
    <scope>NUCLEOTIDE SEQUENCE [LARGE SCALE GENOMIC DNA]</scope>
    <source>
        <strain evidence="3">ATCC 25986 / DSM 3979 / JCM 10188 / KCTC 3647 / NCTC 11838 / VPI 1003</strain>
    </source>
</reference>
<dbReference type="EMBL" id="AAVN02000006">
    <property type="protein sequence ID" value="EBA39262.1"/>
    <property type="molecule type" value="Genomic_DNA"/>
</dbReference>
<accession>A4EAU5</accession>
<protein>
    <submittedName>
        <fullName evidence="2">Uncharacterized protein</fullName>
    </submittedName>
</protein>
<gene>
    <name evidence="2" type="ORF">COLAER_01554</name>
</gene>
<feature type="transmembrane region" description="Helical" evidence="1">
    <location>
        <begin position="75"/>
        <end position="108"/>
    </location>
</feature>
<keyword evidence="1" id="KW-0472">Membrane</keyword>
<proteinExistence type="predicted"/>
<organism evidence="2 3">
    <name type="scientific">Collinsella aerofaciens (strain ATCC 25986 / DSM 3979 / JCM 10188 / KCTC 3647 / NCTC 11838 / VPI 1003)</name>
    <dbReference type="NCBI Taxonomy" id="411903"/>
    <lineage>
        <taxon>Bacteria</taxon>
        <taxon>Bacillati</taxon>
        <taxon>Actinomycetota</taxon>
        <taxon>Coriobacteriia</taxon>
        <taxon>Coriobacteriales</taxon>
        <taxon>Coriobacteriaceae</taxon>
        <taxon>Collinsella</taxon>
    </lineage>
</organism>
<reference evidence="2 3" key="2">
    <citation type="submission" date="2007-04" db="EMBL/GenBank/DDBJ databases">
        <authorList>
            <person name="Fulton L."/>
            <person name="Clifton S."/>
            <person name="Fulton B."/>
            <person name="Xu J."/>
            <person name="Minx P."/>
            <person name="Mardis E.R."/>
            <person name="Wilson R.K."/>
        </authorList>
    </citation>
    <scope>NUCLEOTIDE SEQUENCE [LARGE SCALE GENOMIC DNA]</scope>
    <source>
        <strain evidence="3">ATCC 25986 / DSM 3979 / JCM 10188 / KCTC 3647 / NCTC 11838 / VPI 1003</strain>
    </source>
</reference>
<keyword evidence="1" id="KW-1133">Transmembrane helix</keyword>
<dbReference type="Proteomes" id="UP000002979">
    <property type="component" value="Unassembled WGS sequence"/>
</dbReference>
<dbReference type="AlphaFoldDB" id="A4EAU5"/>
<evidence type="ECO:0000256" key="1">
    <source>
        <dbReference type="SAM" id="Phobius"/>
    </source>
</evidence>
<sequence length="537" mass="55615">MGVDDAGAVRANLQNALDVAEALGLRSGDVDLFDELGFLLAGRLDLELLGLLAQFGDLHGSELLARKRGLGGGGVALLVALFAIALTVATVVVALVLAIVALLVALVLATVGTSAVFALSGGGTIGCGGAGIGRSGVIGLGAGINLRFGISLLLGRLGLSGLLTTALGLLGRRLFDVLGLSGINRCIGGRLGGILGRTLLGSLGLERALSSSTMAATRADVGGLDISRNGLGSRSILDGRVGSGCRLGGRRSIPSGGGCGCGLLGLDESLGLATATVRAQSRIDNGNFAGLGRRSGLNRRCALPCRGTDRSLSELGGYLIGNLLGLSSRATACARYRLLGWLVGDRGLGGGRRLGHRRSCKLGQSRGLALGSTTAGAHHLSLANLRQRTCLRDLIGNRRRGVSCNGALGARRARGTALGLGDLLAVSGRLGRAARALGLCRSSLLTSCRHGLLSRYRRRRRSSLRRLRSRGLRGRRDLVRRNRCSGSGLRRRYFVFLLLIRHSVCSTFFSSPVITCSLHKPSGRLNSLAPSKTDGHH</sequence>
<comment type="caution">
    <text evidence="2">The sequence shown here is derived from an EMBL/GenBank/DDBJ whole genome shotgun (WGS) entry which is preliminary data.</text>
</comment>
<name>A4EAU5_COLAA</name>
<evidence type="ECO:0000313" key="2">
    <source>
        <dbReference type="EMBL" id="EBA39262.1"/>
    </source>
</evidence>
<feature type="transmembrane region" description="Helical" evidence="1">
    <location>
        <begin position="148"/>
        <end position="170"/>
    </location>
</feature>
<keyword evidence="1" id="KW-0812">Transmembrane</keyword>